<dbReference type="InterPro" id="IPR041075">
    <property type="entry name" value="NOD1/2_WH"/>
</dbReference>
<name>A0A4D9DIW2_9SAUR</name>
<proteinExistence type="predicted"/>
<dbReference type="GO" id="GO:0005524">
    <property type="term" value="F:ATP binding"/>
    <property type="evidence" value="ECO:0007669"/>
    <property type="project" value="UniProtKB-KW"/>
</dbReference>
<dbReference type="SMART" id="SM00368">
    <property type="entry name" value="LRR_RI"/>
    <property type="match status" value="3"/>
</dbReference>
<keyword evidence="5" id="KW-0378">Hydrolase</keyword>
<keyword evidence="8" id="KW-0395">Inflammatory response</keyword>
<dbReference type="SUPFAM" id="SSF52047">
    <property type="entry name" value="RNI-like"/>
    <property type="match status" value="1"/>
</dbReference>
<protein>
    <submittedName>
        <fullName evidence="12">Multidrug resistance-associated protein 5</fullName>
    </submittedName>
</protein>
<evidence type="ECO:0000256" key="8">
    <source>
        <dbReference type="ARBA" id="ARBA00023198"/>
    </source>
</evidence>
<gene>
    <name evidence="12" type="ORF">DR999_PMT20979</name>
</gene>
<dbReference type="PROSITE" id="PS50837">
    <property type="entry name" value="NACHT"/>
    <property type="match status" value="1"/>
</dbReference>
<evidence type="ECO:0000256" key="1">
    <source>
        <dbReference type="ARBA" id="ARBA00004110"/>
    </source>
</evidence>
<dbReference type="InterPro" id="IPR050637">
    <property type="entry name" value="NLRP_innate_immun_reg"/>
</dbReference>
<dbReference type="InterPro" id="IPR007111">
    <property type="entry name" value="NACHT_NTPase"/>
</dbReference>
<feature type="compositionally biased region" description="Basic residues" evidence="10">
    <location>
        <begin position="121"/>
        <end position="131"/>
    </location>
</feature>
<dbReference type="GO" id="GO:0061702">
    <property type="term" value="C:canonical inflammasome complex"/>
    <property type="evidence" value="ECO:0007669"/>
    <property type="project" value="UniProtKB-SubCell"/>
</dbReference>
<dbReference type="SUPFAM" id="SSF52540">
    <property type="entry name" value="P-loop containing nucleoside triphosphate hydrolases"/>
    <property type="match status" value="1"/>
</dbReference>
<comment type="caution">
    <text evidence="12">The sequence shown here is derived from an EMBL/GenBank/DDBJ whole genome shotgun (WGS) entry which is preliminary data.</text>
</comment>
<evidence type="ECO:0000313" key="13">
    <source>
        <dbReference type="Proteomes" id="UP000297703"/>
    </source>
</evidence>
<evidence type="ECO:0000259" key="11">
    <source>
        <dbReference type="PROSITE" id="PS50837"/>
    </source>
</evidence>
<comment type="subcellular location">
    <subcellularLocation>
        <location evidence="1">Inflammasome</location>
    </subcellularLocation>
</comment>
<dbReference type="InterPro" id="IPR027417">
    <property type="entry name" value="P-loop_NTPase"/>
</dbReference>
<dbReference type="InterPro" id="IPR032675">
    <property type="entry name" value="LRR_dom_sf"/>
</dbReference>
<feature type="domain" description="NACHT" evidence="11">
    <location>
        <begin position="248"/>
        <end position="378"/>
    </location>
</feature>
<organism evidence="12 13">
    <name type="scientific">Platysternon megacephalum</name>
    <name type="common">big-headed turtle</name>
    <dbReference type="NCBI Taxonomy" id="55544"/>
    <lineage>
        <taxon>Eukaryota</taxon>
        <taxon>Metazoa</taxon>
        <taxon>Chordata</taxon>
        <taxon>Craniata</taxon>
        <taxon>Vertebrata</taxon>
        <taxon>Euteleostomi</taxon>
        <taxon>Archelosauria</taxon>
        <taxon>Testudinata</taxon>
        <taxon>Testudines</taxon>
        <taxon>Cryptodira</taxon>
        <taxon>Durocryptodira</taxon>
        <taxon>Testudinoidea</taxon>
        <taxon>Platysternidae</taxon>
        <taxon>Platysternon</taxon>
    </lineage>
</organism>
<dbReference type="InterPro" id="IPR041267">
    <property type="entry name" value="NLRP_HD2"/>
</dbReference>
<evidence type="ECO:0000256" key="6">
    <source>
        <dbReference type="ARBA" id="ARBA00022840"/>
    </source>
</evidence>
<dbReference type="PANTHER" id="PTHR45690:SF19">
    <property type="entry name" value="NACHT, LRR AND PYD DOMAINS-CONTAINING PROTEIN 3"/>
    <property type="match status" value="1"/>
</dbReference>
<keyword evidence="2" id="KW-0963">Cytoplasm</keyword>
<evidence type="ECO:0000256" key="7">
    <source>
        <dbReference type="ARBA" id="ARBA00022843"/>
    </source>
</evidence>
<dbReference type="PANTHER" id="PTHR45690">
    <property type="entry name" value="NACHT, LRR AND PYD DOMAINS-CONTAINING PROTEIN 12"/>
    <property type="match status" value="1"/>
</dbReference>
<evidence type="ECO:0000313" key="12">
    <source>
        <dbReference type="EMBL" id="TFJ97194.1"/>
    </source>
</evidence>
<reference evidence="12 13" key="1">
    <citation type="submission" date="2019-04" db="EMBL/GenBank/DDBJ databases">
        <title>Draft genome of the big-headed turtle Platysternon megacephalum.</title>
        <authorList>
            <person name="Gong S."/>
        </authorList>
    </citation>
    <scope>NUCLEOTIDE SEQUENCE [LARGE SCALE GENOMIC DNA]</scope>
    <source>
        <strain evidence="12">DO16091913</strain>
        <tissue evidence="12">Muscle</tissue>
    </source>
</reference>
<dbReference type="InterPro" id="IPR011029">
    <property type="entry name" value="DEATH-like_dom_sf"/>
</dbReference>
<sequence>MPAPQHYPELIQQHRQALLRWIQGNPHALLRRLHDTEVLSQAEYFALLETAPEINQVIALLEWGSQAAERSRCFLEALRELQEEYGAELQQWLQEKYPEKKRPCPPLQPDNPNPPKSNHTFLRKILRKHTKKYEPTPEPPGEERTGNLNFRKAPSAPLKAVLQRHRASLLRHTQQLCTNACDARSCGLIEIRYTPLLLLDHPGPAAPPGHEHLALAARRARLLPLHAPRRLPLRHLLAPLPTETQAPRRVALSGAAGIGKSVTVQKILHDWALGAAFQGPLCALDFSCRELSVMSSPVTLEGLICTKRPHLQEVLPELLARPGDLLVLVDGLDEFRHPLDGGTPHHRPGHPAHVKELLRGLIDGTLLPGAAVVVTSRPCPALSGIPFDRHLLILGFDEDQVEDYFRRFFRDAERAAAVQGYISGHQGLAGLCFIPLYCFILCTALGEFFPAGRAADPSPPTTITEVYRCYMVTILGNGWSPEPGAGQLVLRLGRLAYAALLAGKILFTPAELREFGFDPQDLPGTFFNPIFSGEDQQVYCFFHLTVQEFLAALYCVAALDPGAEDLTPCLDLWWEGSAQQDGDPEPSWTSPSESSLLHSTRQLRRGHQPRWDNLQMFARFFMGLLTCRMEGKLEGLAAGFSGDVLGPVADWLGRKLRGDTERRLLSLLHCVAELRQEGVTGRVACELEDVNLFKVTLNPADCAALAYVLGAAEPGRVKNLNLSYSNMGMAGLRYNSLDKEAAVIEAEVLRSPQCQVKRLLLCGNCLGSEGARRLWEALRENRTLEELYLDITGITDSGLANMLPCLLANSTLRLLTIVGNRLSEAGQRTLSELSHRKPGLKVISTFESDMGLLLAYLDWVEEIKADPDQMDAVKNADALRCIVSVLRDLDESRASPEARARIRELRREISALLGEKE</sequence>
<evidence type="ECO:0000256" key="3">
    <source>
        <dbReference type="ARBA" id="ARBA00022737"/>
    </source>
</evidence>
<dbReference type="Pfam" id="PF17776">
    <property type="entry name" value="NLRC4_HD2"/>
    <property type="match status" value="1"/>
</dbReference>
<accession>A0A4D9DIW2</accession>
<feature type="compositionally biased region" description="Pro residues" evidence="10">
    <location>
        <begin position="104"/>
        <end position="115"/>
    </location>
</feature>
<evidence type="ECO:0000256" key="10">
    <source>
        <dbReference type="SAM" id="MobiDB-lite"/>
    </source>
</evidence>
<dbReference type="OrthoDB" id="9424491at2759"/>
<keyword evidence="7" id="KW-0832">Ubl conjugation</keyword>
<keyword evidence="9" id="KW-1271">Inflammasome</keyword>
<keyword evidence="6" id="KW-0067">ATP-binding</keyword>
<dbReference type="SMART" id="SM00382">
    <property type="entry name" value="AAA"/>
    <property type="match status" value="1"/>
</dbReference>
<dbReference type="Pfam" id="PF05729">
    <property type="entry name" value="NACHT"/>
    <property type="match status" value="1"/>
</dbReference>
<dbReference type="GO" id="GO:0006954">
    <property type="term" value="P:inflammatory response"/>
    <property type="evidence" value="ECO:0007669"/>
    <property type="project" value="UniProtKB-KW"/>
</dbReference>
<dbReference type="AlphaFoldDB" id="A0A4D9DIW2"/>
<evidence type="ECO:0000256" key="9">
    <source>
        <dbReference type="ARBA" id="ARBA00023233"/>
    </source>
</evidence>
<keyword evidence="13" id="KW-1185">Reference proteome</keyword>
<dbReference type="Gene3D" id="3.40.50.300">
    <property type="entry name" value="P-loop containing nucleotide triphosphate hydrolases"/>
    <property type="match status" value="1"/>
</dbReference>
<dbReference type="Gene3D" id="1.10.533.10">
    <property type="entry name" value="Death Domain, Fas"/>
    <property type="match status" value="1"/>
</dbReference>
<evidence type="ECO:0000256" key="2">
    <source>
        <dbReference type="ARBA" id="ARBA00022490"/>
    </source>
</evidence>
<dbReference type="Pfam" id="PF17779">
    <property type="entry name" value="WHD_NOD2"/>
    <property type="match status" value="1"/>
</dbReference>
<dbReference type="STRING" id="55544.A0A4D9DIW2"/>
<evidence type="ECO:0000256" key="5">
    <source>
        <dbReference type="ARBA" id="ARBA00022801"/>
    </source>
</evidence>
<evidence type="ECO:0000256" key="4">
    <source>
        <dbReference type="ARBA" id="ARBA00022741"/>
    </source>
</evidence>
<dbReference type="Gene3D" id="3.80.10.10">
    <property type="entry name" value="Ribonuclease Inhibitor"/>
    <property type="match status" value="1"/>
</dbReference>
<dbReference type="SUPFAM" id="SSF47986">
    <property type="entry name" value="DEATH domain"/>
    <property type="match status" value="1"/>
</dbReference>
<dbReference type="Proteomes" id="UP000297703">
    <property type="component" value="Unassembled WGS sequence"/>
</dbReference>
<keyword evidence="4" id="KW-0547">Nucleotide-binding</keyword>
<feature type="region of interest" description="Disordered" evidence="10">
    <location>
        <begin position="99"/>
        <end position="150"/>
    </location>
</feature>
<keyword evidence="3" id="KW-0677">Repeat</keyword>
<reference evidence="12 13" key="2">
    <citation type="submission" date="2019-04" db="EMBL/GenBank/DDBJ databases">
        <title>The genome sequence of big-headed turtle.</title>
        <authorList>
            <person name="Gong S."/>
        </authorList>
    </citation>
    <scope>NUCLEOTIDE SEQUENCE [LARGE SCALE GENOMIC DNA]</scope>
    <source>
        <strain evidence="12">DO16091913</strain>
        <tissue evidence="12">Muscle</tissue>
    </source>
</reference>
<dbReference type="InterPro" id="IPR003593">
    <property type="entry name" value="AAA+_ATPase"/>
</dbReference>
<dbReference type="EMBL" id="QXTE01000521">
    <property type="protein sequence ID" value="TFJ97194.1"/>
    <property type="molecule type" value="Genomic_DNA"/>
</dbReference>
<dbReference type="GO" id="GO:0045087">
    <property type="term" value="P:innate immune response"/>
    <property type="evidence" value="ECO:0007669"/>
    <property type="project" value="UniProtKB-KW"/>
</dbReference>